<dbReference type="RefSeq" id="WP_267991020.1">
    <property type="nucleotide sequence ID" value="NZ_JAPJZI010000001.1"/>
</dbReference>
<evidence type="ECO:0000256" key="2">
    <source>
        <dbReference type="ARBA" id="ARBA00023002"/>
    </source>
</evidence>
<dbReference type="Proteomes" id="UP001151234">
    <property type="component" value="Unassembled WGS sequence"/>
</dbReference>
<dbReference type="Gene3D" id="3.40.50.720">
    <property type="entry name" value="NAD(P)-binding Rossmann-like Domain"/>
    <property type="match status" value="1"/>
</dbReference>
<evidence type="ECO:0000256" key="1">
    <source>
        <dbReference type="ARBA" id="ARBA00006484"/>
    </source>
</evidence>
<dbReference type="InterPro" id="IPR036291">
    <property type="entry name" value="NAD(P)-bd_dom_sf"/>
</dbReference>
<keyword evidence="4" id="KW-1185">Reference proteome</keyword>
<dbReference type="PROSITE" id="PS00061">
    <property type="entry name" value="ADH_SHORT"/>
    <property type="match status" value="1"/>
</dbReference>
<dbReference type="Pfam" id="PF13561">
    <property type="entry name" value="adh_short_C2"/>
    <property type="match status" value="1"/>
</dbReference>
<sequence length="261" mass="27932">MEARVDGKIVLVTGSTQGIGRAIAVECAKSGAEAIVVSGLDTGAGEQTVSELTDLGSEAYLVVEDLTIEGGADRVFDQASSRFGRIDALVNCAGLTTRGSTLDATRKLWDELFQINAKEPFFLMQRMIGTLRRQKRPGEILNILSMNAHGGGGELTVYSATKAALSLITKNAAHQHRFDRIRINGINVGWTDTPAERTMQAELLGKGPGWLDEAAAQQPFKRLLSPKDVASLSVFLLSDVSSPMTGSIVDQEQWVLGGVDS</sequence>
<name>A0A9X3ZIA1_9HYPH</name>
<evidence type="ECO:0000313" key="3">
    <source>
        <dbReference type="EMBL" id="MDA5399593.1"/>
    </source>
</evidence>
<dbReference type="EMBL" id="JAPJZI010000001">
    <property type="protein sequence ID" value="MDA5399593.1"/>
    <property type="molecule type" value="Genomic_DNA"/>
</dbReference>
<dbReference type="InterPro" id="IPR020904">
    <property type="entry name" value="Sc_DH/Rdtase_CS"/>
</dbReference>
<comment type="caution">
    <text evidence="3">The sequence shown here is derived from an EMBL/GenBank/DDBJ whole genome shotgun (WGS) entry which is preliminary data.</text>
</comment>
<dbReference type="InterPro" id="IPR002347">
    <property type="entry name" value="SDR_fam"/>
</dbReference>
<dbReference type="SUPFAM" id="SSF51735">
    <property type="entry name" value="NAD(P)-binding Rossmann-fold domains"/>
    <property type="match status" value="1"/>
</dbReference>
<comment type="similarity">
    <text evidence="1">Belongs to the short-chain dehydrogenases/reductases (SDR) family.</text>
</comment>
<proteinExistence type="inferred from homology"/>
<gene>
    <name evidence="3" type="ORF">OQ273_13495</name>
</gene>
<dbReference type="PANTHER" id="PTHR43639">
    <property type="entry name" value="OXIDOREDUCTASE, SHORT-CHAIN DEHYDROGENASE/REDUCTASE FAMILY (AFU_ORTHOLOGUE AFUA_5G02870)"/>
    <property type="match status" value="1"/>
</dbReference>
<dbReference type="PRINTS" id="PR00081">
    <property type="entry name" value="GDHRDH"/>
</dbReference>
<keyword evidence="2" id="KW-0560">Oxidoreductase</keyword>
<evidence type="ECO:0000313" key="4">
    <source>
        <dbReference type="Proteomes" id="UP001151234"/>
    </source>
</evidence>
<dbReference type="FunFam" id="3.40.50.720:FF:000084">
    <property type="entry name" value="Short-chain dehydrogenase reductase"/>
    <property type="match status" value="1"/>
</dbReference>
<reference evidence="3" key="1">
    <citation type="submission" date="2022-11" db="EMBL/GenBank/DDBJ databases">
        <title>Draft genome sequence of Hoeflea poritis E7-10 and Hoeflea prorocentri PM5-8, separated from scleractinian coral Porites lutea and marine dinoflagellate.</title>
        <authorList>
            <person name="Zhang G."/>
            <person name="Wei Q."/>
            <person name="Cai L."/>
        </authorList>
    </citation>
    <scope>NUCLEOTIDE SEQUENCE</scope>
    <source>
        <strain evidence="3">PM5-8</strain>
    </source>
</reference>
<dbReference type="CDD" id="cd05233">
    <property type="entry name" value="SDR_c"/>
    <property type="match status" value="1"/>
</dbReference>
<organism evidence="3 4">
    <name type="scientific">Hoeflea prorocentri</name>
    <dbReference type="NCBI Taxonomy" id="1922333"/>
    <lineage>
        <taxon>Bacteria</taxon>
        <taxon>Pseudomonadati</taxon>
        <taxon>Pseudomonadota</taxon>
        <taxon>Alphaproteobacteria</taxon>
        <taxon>Hyphomicrobiales</taxon>
        <taxon>Rhizobiaceae</taxon>
        <taxon>Hoeflea</taxon>
    </lineage>
</organism>
<accession>A0A9X3ZIA1</accession>
<dbReference type="PRINTS" id="PR00080">
    <property type="entry name" value="SDRFAMILY"/>
</dbReference>
<dbReference type="PANTHER" id="PTHR43639:SF1">
    <property type="entry name" value="SHORT-CHAIN DEHYDROGENASE_REDUCTASE FAMILY PROTEIN"/>
    <property type="match status" value="1"/>
</dbReference>
<dbReference type="GO" id="GO:0016491">
    <property type="term" value="F:oxidoreductase activity"/>
    <property type="evidence" value="ECO:0007669"/>
    <property type="project" value="UniProtKB-KW"/>
</dbReference>
<protein>
    <submittedName>
        <fullName evidence="3">SDR family oxidoreductase</fullName>
    </submittedName>
</protein>
<dbReference type="NCBIfam" id="NF004847">
    <property type="entry name" value="PRK06198.1"/>
    <property type="match status" value="1"/>
</dbReference>
<dbReference type="AlphaFoldDB" id="A0A9X3ZIA1"/>